<accession>A0A377FWH0</accession>
<gene>
    <name evidence="5" type="primary">fadD_2</name>
    <name evidence="5" type="ORF">NCTC13163_02292</name>
</gene>
<dbReference type="Pfam" id="PF13193">
    <property type="entry name" value="AMP-binding_C"/>
    <property type="match status" value="1"/>
</dbReference>
<dbReference type="Pfam" id="PF00501">
    <property type="entry name" value="AMP-binding"/>
    <property type="match status" value="1"/>
</dbReference>
<dbReference type="InterPro" id="IPR050237">
    <property type="entry name" value="ATP-dep_AMP-bd_enzyme"/>
</dbReference>
<dbReference type="Gene3D" id="3.40.50.12780">
    <property type="entry name" value="N-terminal domain of ligase-like"/>
    <property type="match status" value="1"/>
</dbReference>
<evidence type="ECO:0000259" key="4">
    <source>
        <dbReference type="Pfam" id="PF13193"/>
    </source>
</evidence>
<dbReference type="PANTHER" id="PTHR43767">
    <property type="entry name" value="LONG-CHAIN-FATTY-ACID--COA LIGASE"/>
    <property type="match status" value="1"/>
</dbReference>
<dbReference type="FunFam" id="3.30.300.30:FF:000008">
    <property type="entry name" value="2,3-dihydroxybenzoate-AMP ligase"/>
    <property type="match status" value="1"/>
</dbReference>
<dbReference type="PANTHER" id="PTHR43767:SF3">
    <property type="entry name" value="LONG-CHAIN-FATTY-ACID--COA LIGASE"/>
    <property type="match status" value="1"/>
</dbReference>
<dbReference type="EMBL" id="UGGP01000001">
    <property type="protein sequence ID" value="STO08914.1"/>
    <property type="molecule type" value="Genomic_DNA"/>
</dbReference>
<evidence type="ECO:0000313" key="5">
    <source>
        <dbReference type="EMBL" id="STO08914.1"/>
    </source>
</evidence>
<dbReference type="InterPro" id="IPR045851">
    <property type="entry name" value="AMP-bd_C_sf"/>
</dbReference>
<evidence type="ECO:0000313" key="6">
    <source>
        <dbReference type="Proteomes" id="UP000254060"/>
    </source>
</evidence>
<evidence type="ECO:0000256" key="2">
    <source>
        <dbReference type="ARBA" id="ARBA00022598"/>
    </source>
</evidence>
<evidence type="ECO:0000259" key="3">
    <source>
        <dbReference type="Pfam" id="PF00501"/>
    </source>
</evidence>
<dbReference type="InterPro" id="IPR042099">
    <property type="entry name" value="ANL_N_sf"/>
</dbReference>
<dbReference type="InterPro" id="IPR025110">
    <property type="entry name" value="AMP-bd_C"/>
</dbReference>
<dbReference type="Proteomes" id="UP000254060">
    <property type="component" value="Unassembled WGS sequence"/>
</dbReference>
<dbReference type="STRING" id="1397694.GCA_000702585_02780"/>
<feature type="domain" description="AMP-dependent synthetase/ligase" evidence="3">
    <location>
        <begin position="7"/>
        <end position="105"/>
    </location>
</feature>
<sequence length="242" mass="26784">MKVPAYSSALKHVRVFVSGGASLPVQLLESFEQKFECKILEGYGLSEASPVTCFNPLHGERKAGSIGPSIVLVENKVVDELGEEVGVGEVGELIVRGPNVMKGYYKLPEETAMTLRDGWLYTGDLAKRDEDGYFYIVDRKKDMVIVGGYNVYPREVEEVLYQHPGIVEAAVIGVPDAEQGEAVKAYVVTRDDVTTDDIRAFTATKLAKYKQPTYIELIDELPRNTTGKILRTVLKSEAFQKS</sequence>
<dbReference type="InterPro" id="IPR000873">
    <property type="entry name" value="AMP-dep_synth/lig_dom"/>
</dbReference>
<name>A0A377FWH0_9BACL</name>
<keyword evidence="2 5" id="KW-0436">Ligase</keyword>
<feature type="domain" description="AMP-binding enzyme C-terminal" evidence="4">
    <location>
        <begin position="155"/>
        <end position="228"/>
    </location>
</feature>
<dbReference type="SUPFAM" id="SSF56801">
    <property type="entry name" value="Acetyl-CoA synthetase-like"/>
    <property type="match status" value="1"/>
</dbReference>
<protein>
    <submittedName>
        <fullName evidence="5">Long-chain-fatty-acid--CoA ligase</fullName>
        <ecNumber evidence="5">6.2.1.3</ecNumber>
    </submittedName>
</protein>
<dbReference type="Gene3D" id="3.30.300.30">
    <property type="match status" value="1"/>
</dbReference>
<reference evidence="5 6" key="1">
    <citation type="submission" date="2018-06" db="EMBL/GenBank/DDBJ databases">
        <authorList>
            <consortium name="Pathogen Informatics"/>
            <person name="Doyle S."/>
        </authorList>
    </citation>
    <scope>NUCLEOTIDE SEQUENCE [LARGE SCALE GENOMIC DNA]</scope>
    <source>
        <strain evidence="5 6">NCTC13163</strain>
    </source>
</reference>
<evidence type="ECO:0000256" key="1">
    <source>
        <dbReference type="ARBA" id="ARBA00006432"/>
    </source>
</evidence>
<dbReference type="AlphaFoldDB" id="A0A377FWH0"/>
<comment type="similarity">
    <text evidence="1">Belongs to the ATP-dependent AMP-binding enzyme family.</text>
</comment>
<dbReference type="GO" id="GO:0004467">
    <property type="term" value="F:long-chain fatty acid-CoA ligase activity"/>
    <property type="evidence" value="ECO:0007669"/>
    <property type="project" value="UniProtKB-EC"/>
</dbReference>
<organism evidence="5 6">
    <name type="scientific">Exiguobacterium aurantiacum</name>
    <dbReference type="NCBI Taxonomy" id="33987"/>
    <lineage>
        <taxon>Bacteria</taxon>
        <taxon>Bacillati</taxon>
        <taxon>Bacillota</taxon>
        <taxon>Bacilli</taxon>
        <taxon>Bacillales</taxon>
        <taxon>Bacillales Family XII. Incertae Sedis</taxon>
        <taxon>Exiguobacterium</taxon>
    </lineage>
</organism>
<proteinExistence type="inferred from homology"/>
<dbReference type="EC" id="6.2.1.3" evidence="5"/>